<dbReference type="PANTHER" id="PTHR36436:SF6">
    <property type="entry name" value="SLL5081 PROTEIN"/>
    <property type="match status" value="1"/>
</dbReference>
<dbReference type="InterPro" id="IPR015315">
    <property type="entry name" value="DUF1963"/>
</dbReference>
<dbReference type="AlphaFoldDB" id="A0A926JQ95"/>
<protein>
    <submittedName>
        <fullName evidence="1">DUF1963 domain-containing protein</fullName>
    </submittedName>
</protein>
<reference evidence="1 2" key="1">
    <citation type="submission" date="2020-09" db="EMBL/GenBank/DDBJ databases">
        <title>Sinomicrobium weinanense sp. nov., a halophilic bacteria isolated from saline-alkali soil.</title>
        <authorList>
            <person name="Wu P."/>
            <person name="Ren H."/>
            <person name="Mei Y."/>
            <person name="Liang Y."/>
            <person name="Chen Z."/>
        </authorList>
    </citation>
    <scope>NUCLEOTIDE SEQUENCE [LARGE SCALE GENOMIC DNA]</scope>
    <source>
        <strain evidence="1 2">FJxs</strain>
    </source>
</reference>
<sequence>MSFWKNIFGYKTGKNNTKTGSHFDTYRNELHKLNLKSISDLEALVKPLIRETTKIEVLPASRPPENSQLNSHFGGQPYFEKGEHWPTTKDGKALDFIFQVFNAPDLDLPKHIALIQFYYDWEVSPWDSIDDGWKVKIYPKVNPEHLKFIEKPETSYTSSYCGIAFKPTRTLPDWEGIDLHCPDASKLSCVLNENEPWEPYDQVVTKLIGEQDYQSQLGGYPKWVQGEATPKDNEGKSMKLLFQIDSEDHAGLMWGDTGLIYVFYDPKSERIEFTLQCY</sequence>
<evidence type="ECO:0000313" key="2">
    <source>
        <dbReference type="Proteomes" id="UP000653730"/>
    </source>
</evidence>
<dbReference type="Proteomes" id="UP000653730">
    <property type="component" value="Unassembled WGS sequence"/>
</dbReference>
<dbReference type="PANTHER" id="PTHR36436">
    <property type="entry name" value="SLL5081 PROTEIN"/>
    <property type="match status" value="1"/>
</dbReference>
<keyword evidence="2" id="KW-1185">Reference proteome</keyword>
<comment type="caution">
    <text evidence="1">The sequence shown here is derived from an EMBL/GenBank/DDBJ whole genome shotgun (WGS) entry which is preliminary data.</text>
</comment>
<evidence type="ECO:0000313" key="1">
    <source>
        <dbReference type="EMBL" id="MBC9795394.1"/>
    </source>
</evidence>
<dbReference type="SUPFAM" id="SSF103032">
    <property type="entry name" value="Hypothetical protein YwqG"/>
    <property type="match status" value="1"/>
</dbReference>
<proteinExistence type="predicted"/>
<dbReference type="Pfam" id="PF09234">
    <property type="entry name" value="DUF1963"/>
    <property type="match status" value="1"/>
</dbReference>
<name>A0A926JQ95_9FLAO</name>
<gene>
    <name evidence="1" type="ORF">IBL28_05420</name>
</gene>
<dbReference type="EMBL" id="JACVDC010000009">
    <property type="protein sequence ID" value="MBC9795394.1"/>
    <property type="molecule type" value="Genomic_DNA"/>
</dbReference>
<dbReference type="InterPro" id="IPR035948">
    <property type="entry name" value="YwqG-like_sf"/>
</dbReference>
<dbReference type="Gene3D" id="2.30.320.10">
    <property type="entry name" value="YwqG-like"/>
    <property type="match status" value="1"/>
</dbReference>
<dbReference type="RefSeq" id="WP_187964542.1">
    <property type="nucleotide sequence ID" value="NZ_JACVDC010000009.1"/>
</dbReference>
<organism evidence="1 2">
    <name type="scientific">Sinomicrobium weinanense</name>
    <dbReference type="NCBI Taxonomy" id="2842200"/>
    <lineage>
        <taxon>Bacteria</taxon>
        <taxon>Pseudomonadati</taxon>
        <taxon>Bacteroidota</taxon>
        <taxon>Flavobacteriia</taxon>
        <taxon>Flavobacteriales</taxon>
        <taxon>Flavobacteriaceae</taxon>
        <taxon>Sinomicrobium</taxon>
    </lineage>
</organism>
<accession>A0A926JQ95</accession>